<evidence type="ECO:0000313" key="2">
    <source>
        <dbReference type="Proteomes" id="UP001295462"/>
    </source>
</evidence>
<dbReference type="RefSeq" id="WP_409590421.1">
    <property type="nucleotide sequence ID" value="NZ_CAKMTZ010000144.1"/>
</dbReference>
<gene>
    <name evidence="1" type="ORF">THF1A12_870007</name>
</gene>
<sequence length="86" mass="9445">MKTNMTISLCNIELNLMISVAKHRYTPVSHEGATLDLEAIEVGLDLGSRKVELSATMCEALDNIKFLDSSVYDAFVYAYNGALEAN</sequence>
<dbReference type="Proteomes" id="UP001295462">
    <property type="component" value="Unassembled WGS sequence"/>
</dbReference>
<protein>
    <submittedName>
        <fullName evidence="1">Uncharacterized protein</fullName>
    </submittedName>
</protein>
<reference evidence="1" key="1">
    <citation type="submission" date="2022-01" db="EMBL/GenBank/DDBJ databases">
        <authorList>
            <person name="Lagorce A."/>
        </authorList>
    </citation>
    <scope>NUCLEOTIDE SEQUENCE</scope>
    <source>
        <strain evidence="1">Th15_F1_A12</strain>
    </source>
</reference>
<evidence type="ECO:0000313" key="1">
    <source>
        <dbReference type="EMBL" id="CAH1603885.1"/>
    </source>
</evidence>
<name>A0AAU9QZR7_9VIBR</name>
<comment type="caution">
    <text evidence="1">The sequence shown here is derived from an EMBL/GenBank/DDBJ whole genome shotgun (WGS) entry which is preliminary data.</text>
</comment>
<dbReference type="EMBL" id="CAKMUD010000146">
    <property type="protein sequence ID" value="CAH1603885.1"/>
    <property type="molecule type" value="Genomic_DNA"/>
</dbReference>
<proteinExistence type="predicted"/>
<organism evidence="1 2">
    <name type="scientific">Vibrio jasicida</name>
    <dbReference type="NCBI Taxonomy" id="766224"/>
    <lineage>
        <taxon>Bacteria</taxon>
        <taxon>Pseudomonadati</taxon>
        <taxon>Pseudomonadota</taxon>
        <taxon>Gammaproteobacteria</taxon>
        <taxon>Vibrionales</taxon>
        <taxon>Vibrionaceae</taxon>
        <taxon>Vibrio</taxon>
    </lineage>
</organism>
<accession>A0AAU9QZR7</accession>
<dbReference type="AlphaFoldDB" id="A0AAU9QZR7"/>